<keyword evidence="7 9" id="KW-0067">ATP-binding</keyword>
<dbReference type="Gene3D" id="3.30.1490.80">
    <property type="match status" value="1"/>
</dbReference>
<dbReference type="Pfam" id="PF03917">
    <property type="entry name" value="GSH_synth_ATP"/>
    <property type="match status" value="1"/>
</dbReference>
<keyword evidence="4 9" id="KW-0317">Glutathione biosynthesis</keyword>
<feature type="binding site" evidence="10">
    <location>
        <position position="449"/>
    </location>
    <ligand>
        <name>substrate</name>
    </ligand>
</feature>
<evidence type="ECO:0000256" key="5">
    <source>
        <dbReference type="ARBA" id="ARBA00022723"/>
    </source>
</evidence>
<dbReference type="PANTHER" id="PTHR11130:SF0">
    <property type="entry name" value="GLUTATHIONE SYNTHETASE"/>
    <property type="match status" value="1"/>
</dbReference>
<evidence type="ECO:0000256" key="1">
    <source>
        <dbReference type="ARBA" id="ARBA00004965"/>
    </source>
</evidence>
<evidence type="ECO:0000256" key="11">
    <source>
        <dbReference type="PIRSR" id="PIRSR001558-2"/>
    </source>
</evidence>
<dbReference type="Gene3D" id="1.10.1080.10">
    <property type="entry name" value="Glutathione Synthetase, Chain A, domain 3"/>
    <property type="match status" value="1"/>
</dbReference>
<comment type="cofactor">
    <cofactor evidence="9 11">
        <name>Mg(2+)</name>
        <dbReference type="ChEBI" id="CHEBI:18420"/>
    </cofactor>
    <text evidence="9 11">Binds 1 Mg(2+) ion per subunit.</text>
</comment>
<keyword evidence="5 9" id="KW-0479">Metal-binding</keyword>
<protein>
    <recommendedName>
        <fullName evidence="9">Glutathione synthetase</fullName>
        <shortName evidence="9">GSH-S</shortName>
        <ecNumber evidence="9">6.3.2.3</ecNumber>
    </recommendedName>
</protein>
<dbReference type="PIRSF" id="PIRSF001558">
    <property type="entry name" value="GSHase"/>
    <property type="match status" value="1"/>
</dbReference>
<comment type="pathway">
    <text evidence="1 9">Sulfur metabolism; glutathione biosynthesis; glutathione from L-cysteine and L-glutamate: step 2/2.</text>
</comment>
<dbReference type="InterPro" id="IPR014709">
    <property type="entry name" value="Glutathione_synthase_C_euk"/>
</dbReference>
<dbReference type="EC" id="6.3.2.3" evidence="9"/>
<dbReference type="SUPFAM" id="SSF56059">
    <property type="entry name" value="Glutathione synthetase ATP-binding domain-like"/>
    <property type="match status" value="1"/>
</dbReference>
<evidence type="ECO:0000256" key="9">
    <source>
        <dbReference type="PIRNR" id="PIRNR001558"/>
    </source>
</evidence>
<dbReference type="GO" id="GO:0043295">
    <property type="term" value="F:glutathione binding"/>
    <property type="evidence" value="ECO:0007669"/>
    <property type="project" value="UniProtKB-UniRule"/>
</dbReference>
<feature type="binding site" evidence="10">
    <location>
        <position position="287"/>
    </location>
    <ligand>
        <name>ATP</name>
        <dbReference type="ChEBI" id="CHEBI:30616"/>
    </ligand>
</feature>
<feature type="binding site" evidence="11">
    <location>
        <position position="348"/>
    </location>
    <ligand>
        <name>Mg(2+)</name>
        <dbReference type="ChEBI" id="CHEBI:18420"/>
    </ligand>
</feature>
<feature type="binding site" evidence="10">
    <location>
        <position position="451"/>
    </location>
    <ligand>
        <name>ATP</name>
        <dbReference type="ChEBI" id="CHEBI:30616"/>
    </ligand>
</feature>
<dbReference type="GO" id="GO:0005829">
    <property type="term" value="C:cytosol"/>
    <property type="evidence" value="ECO:0007669"/>
    <property type="project" value="TreeGrafter"/>
</dbReference>
<keyword evidence="3 9" id="KW-0436">Ligase</keyword>
<feature type="binding site" evidence="10">
    <location>
        <position position="457"/>
    </location>
    <ligand>
        <name>ATP</name>
        <dbReference type="ChEBI" id="CHEBI:30616"/>
    </ligand>
</feature>
<evidence type="ECO:0000256" key="8">
    <source>
        <dbReference type="ARBA" id="ARBA00022842"/>
    </source>
</evidence>
<feature type="binding site" evidence="10">
    <location>
        <position position="190"/>
    </location>
    <ligand>
        <name>substrate</name>
    </ligand>
</feature>
<accession>A0A9N8E8J5</accession>
<evidence type="ECO:0000256" key="10">
    <source>
        <dbReference type="PIRSR" id="PIRSR001558-1"/>
    </source>
</evidence>
<dbReference type="GO" id="GO:0005524">
    <property type="term" value="F:ATP binding"/>
    <property type="evidence" value="ECO:0007669"/>
    <property type="project" value="UniProtKB-UniRule"/>
</dbReference>
<comment type="caution">
    <text evidence="13">The sequence shown here is derived from an EMBL/GenBank/DDBJ whole genome shotgun (WGS) entry which is preliminary data.</text>
</comment>
<dbReference type="InterPro" id="IPR037013">
    <property type="entry name" value="GSH-S_sub-bd_sf"/>
</dbReference>
<keyword evidence="14" id="KW-1185">Reference proteome</keyword>
<dbReference type="AlphaFoldDB" id="A0A9N8E8J5"/>
<dbReference type="InterPro" id="IPR004887">
    <property type="entry name" value="GSH_synth_subst-bd"/>
</dbReference>
<reference evidence="13" key="1">
    <citation type="submission" date="2020-06" db="EMBL/GenBank/DDBJ databases">
        <authorList>
            <consortium name="Plant Systems Biology data submission"/>
        </authorList>
    </citation>
    <scope>NUCLEOTIDE SEQUENCE</scope>
    <source>
        <strain evidence="13">D6</strain>
    </source>
</reference>
<dbReference type="GO" id="GO:0000287">
    <property type="term" value="F:magnesium ion binding"/>
    <property type="evidence" value="ECO:0007669"/>
    <property type="project" value="UniProtKB-UniRule"/>
</dbReference>
<dbReference type="InterPro" id="IPR016185">
    <property type="entry name" value="PreATP-grasp_dom_sf"/>
</dbReference>
<evidence type="ECO:0000256" key="2">
    <source>
        <dbReference type="ARBA" id="ARBA00010385"/>
    </source>
</evidence>
<gene>
    <name evidence="13" type="ORF">SEMRO_739_G195420.1</name>
</gene>
<comment type="similarity">
    <text evidence="2 9">Belongs to the eukaryotic GSH synthase family.</text>
</comment>
<proteinExistence type="inferred from homology"/>
<feature type="binding site" evidence="10">
    <location>
        <position position="406"/>
    </location>
    <ligand>
        <name>ATP</name>
        <dbReference type="ChEBI" id="CHEBI:30616"/>
    </ligand>
</feature>
<evidence type="ECO:0000259" key="12">
    <source>
        <dbReference type="Pfam" id="PF03199"/>
    </source>
</evidence>
<dbReference type="InterPro" id="IPR014049">
    <property type="entry name" value="Glutathione_synthase_N_euk"/>
</dbReference>
<evidence type="ECO:0000256" key="6">
    <source>
        <dbReference type="ARBA" id="ARBA00022741"/>
    </source>
</evidence>
<feature type="domain" description="Glutathione synthase substrate-binding" evidence="12">
    <location>
        <begin position="176"/>
        <end position="284"/>
    </location>
</feature>
<dbReference type="GO" id="GO:0004363">
    <property type="term" value="F:glutathione synthase activity"/>
    <property type="evidence" value="ECO:0007669"/>
    <property type="project" value="UniProtKB-UniRule"/>
</dbReference>
<dbReference type="SUPFAM" id="SSF52440">
    <property type="entry name" value="PreATP-grasp domain"/>
    <property type="match status" value="1"/>
</dbReference>
<dbReference type="InterPro" id="IPR014042">
    <property type="entry name" value="Glutathione_synthase_a-hlx"/>
</dbReference>
<evidence type="ECO:0000256" key="3">
    <source>
        <dbReference type="ARBA" id="ARBA00022598"/>
    </source>
</evidence>
<name>A0A9N8E8J5_9STRA</name>
<dbReference type="Pfam" id="PF03199">
    <property type="entry name" value="GSH_synthase"/>
    <property type="match status" value="1"/>
</dbReference>
<keyword evidence="6 9" id="KW-0547">Nucleotide-binding</keyword>
<evidence type="ECO:0000313" key="14">
    <source>
        <dbReference type="Proteomes" id="UP001153069"/>
    </source>
</evidence>
<dbReference type="Gene3D" id="3.40.50.1760">
    <property type="entry name" value="Glutathione synthase, substrate-binding domain superfamily, eukaryotic"/>
    <property type="match status" value="1"/>
</dbReference>
<evidence type="ECO:0000256" key="7">
    <source>
        <dbReference type="ARBA" id="ARBA00022840"/>
    </source>
</evidence>
<comment type="catalytic activity">
    <reaction evidence="9">
        <text>gamma-L-glutamyl-L-cysteine + glycine + ATP = glutathione + ADP + phosphate + H(+)</text>
        <dbReference type="Rhea" id="RHEA:13557"/>
        <dbReference type="ChEBI" id="CHEBI:15378"/>
        <dbReference type="ChEBI" id="CHEBI:30616"/>
        <dbReference type="ChEBI" id="CHEBI:43474"/>
        <dbReference type="ChEBI" id="CHEBI:57305"/>
        <dbReference type="ChEBI" id="CHEBI:57925"/>
        <dbReference type="ChEBI" id="CHEBI:58173"/>
        <dbReference type="ChEBI" id="CHEBI:456216"/>
        <dbReference type="EC" id="6.3.2.3"/>
    </reaction>
</comment>
<evidence type="ECO:0000256" key="4">
    <source>
        <dbReference type="ARBA" id="ARBA00022684"/>
    </source>
</evidence>
<dbReference type="Proteomes" id="UP001153069">
    <property type="component" value="Unassembled WGS sequence"/>
</dbReference>
<dbReference type="EMBL" id="CAICTM010000738">
    <property type="protein sequence ID" value="CAB9515799.1"/>
    <property type="molecule type" value="Genomic_DNA"/>
</dbReference>
<sequence length="475" mass="53453">MHIPFTLTPLPITRHRFQSLQSKAGVLGKLIHKASQDDAFLKQAMEPITEGDPFFKHLWESHLKLQTQDTERRLPLLIMRSDFMDDATVGPKLIEFNAIAAGMGPFGQRIHELHKYVYTQHPTTYHQFSALPHTDTDTDTKLELVQNKAIDSLAEGIAQTTLQIKNEFNDDGPPRFLMVVQPDEDNVYDQHLLEYALQERGIQTVRRSFRELHDTLSSGESGRLMLEGVGSIDTVYLRSGYSHCDFYLGDLDQKDQCCHSLLQTRIFMEKHRVAMNATIRQQMASSKRVQTLLSAMNAQELCNKFELTHEEARAVKELLGTNLPITGDTIHWLEKENVDNWVLKNQGEGGGHAIFGQDIIHKLQELSPDDYAAWSIMQRLRPTPRSVPTVLVRKGEPQLCPDLISEIGVFTVHADGVPATNLVDEHEHEHEDNNDNTHNAGGYAGYLIRSKPALAPEGGVHSGMGVLDSLVYASN</sequence>
<evidence type="ECO:0000313" key="13">
    <source>
        <dbReference type="EMBL" id="CAB9515799.1"/>
    </source>
</evidence>
<dbReference type="InterPro" id="IPR005615">
    <property type="entry name" value="Glutathione_synthase"/>
</dbReference>
<dbReference type="PANTHER" id="PTHR11130">
    <property type="entry name" value="GLUTATHIONE SYNTHETASE"/>
    <property type="match status" value="1"/>
</dbReference>
<dbReference type="Gene3D" id="3.30.470.20">
    <property type="entry name" value="ATP-grasp fold, B domain"/>
    <property type="match status" value="1"/>
</dbReference>
<dbReference type="OrthoDB" id="2020073at2759"/>
<dbReference type="Gene3D" id="3.30.1490.50">
    <property type="match status" value="1"/>
</dbReference>
<organism evidence="13 14">
    <name type="scientific">Seminavis robusta</name>
    <dbReference type="NCBI Taxonomy" id="568900"/>
    <lineage>
        <taxon>Eukaryota</taxon>
        <taxon>Sar</taxon>
        <taxon>Stramenopiles</taxon>
        <taxon>Ochrophyta</taxon>
        <taxon>Bacillariophyta</taxon>
        <taxon>Bacillariophyceae</taxon>
        <taxon>Bacillariophycidae</taxon>
        <taxon>Naviculales</taxon>
        <taxon>Naviculaceae</taxon>
        <taxon>Seminavis</taxon>
    </lineage>
</organism>
<keyword evidence="8 9" id="KW-0460">Magnesium</keyword>